<proteinExistence type="predicted"/>
<gene>
    <name evidence="2" type="ORF">JTBB02_V1_10013</name>
</gene>
<dbReference type="AlphaFoldDB" id="A0A7D9D2F0"/>
<accession>A0A7D9D2F0</accession>
<reference evidence="2" key="1">
    <citation type="submission" date="2019-07" db="EMBL/GenBank/DDBJ databases">
        <authorList>
            <person name="Weber M."/>
            <person name="Kostadinov I."/>
            <person name="Kostadinov D I."/>
        </authorList>
    </citation>
    <scope>NUCLEOTIDE SEQUENCE</scope>
    <source>
        <strain evidence="2">Gfbio:sag-sample-b02:053724c1-46a9-4a36-b237-ea2bf867836b</strain>
    </source>
</reference>
<evidence type="ECO:0000259" key="1">
    <source>
        <dbReference type="Pfam" id="PF08666"/>
    </source>
</evidence>
<dbReference type="Pfam" id="PF08666">
    <property type="entry name" value="SAF"/>
    <property type="match status" value="1"/>
</dbReference>
<dbReference type="Gene3D" id="3.90.1210.10">
    <property type="entry name" value="Antifreeze-like/N-acetylneuraminic acid synthase C-terminal domain"/>
    <property type="match status" value="1"/>
</dbReference>
<sequence>MGSADLNLSNKELEYRNRAGKVAVASRSLKRGTKLSAADIELKRVSLDGVPSTFKTRNEILNRSLLLLIFIKMSRLT</sequence>
<organism evidence="2">
    <name type="scientific">uncultured Woeseiaceae bacterium</name>
    <dbReference type="NCBI Taxonomy" id="1983305"/>
    <lineage>
        <taxon>Bacteria</taxon>
        <taxon>Pseudomonadati</taxon>
        <taxon>Pseudomonadota</taxon>
        <taxon>Gammaproteobacteria</taxon>
        <taxon>Woeseiales</taxon>
        <taxon>Woeseiaceae</taxon>
        <taxon>environmental samples</taxon>
    </lineage>
</organism>
<name>A0A7D9D2F0_9GAMM</name>
<protein>
    <recommendedName>
        <fullName evidence="1">SAF domain-containing protein</fullName>
    </recommendedName>
</protein>
<feature type="domain" description="SAF" evidence="1">
    <location>
        <begin position="21"/>
        <end position="62"/>
    </location>
</feature>
<evidence type="ECO:0000313" key="2">
    <source>
        <dbReference type="EMBL" id="VUX54834.1"/>
    </source>
</evidence>
<dbReference type="CDD" id="cd11614">
    <property type="entry name" value="SAF_CpaB_FlgA_like"/>
    <property type="match status" value="1"/>
</dbReference>
<dbReference type="EMBL" id="LR633966">
    <property type="protein sequence ID" value="VUX54834.1"/>
    <property type="molecule type" value="Genomic_DNA"/>
</dbReference>
<dbReference type="InterPro" id="IPR013974">
    <property type="entry name" value="SAF"/>
</dbReference>